<evidence type="ECO:0000313" key="1">
    <source>
        <dbReference type="EMBL" id="JAV72754.1"/>
    </source>
</evidence>
<dbReference type="InParanoid" id="A0A1Y1LGJ8"/>
<reference evidence="1" key="1">
    <citation type="journal article" date="2016" name="Sci. Rep.">
        <title>Molecular characterization of firefly nuptial gifts: a multi-omics approach sheds light on postcopulatory sexual selection.</title>
        <authorList>
            <person name="Al-Wathiqui N."/>
            <person name="Fallon T.R."/>
            <person name="South A."/>
            <person name="Weng J.K."/>
            <person name="Lewis S.M."/>
        </authorList>
    </citation>
    <scope>NUCLEOTIDE SEQUENCE</scope>
</reference>
<keyword evidence="3" id="KW-1185">Reference proteome</keyword>
<protein>
    <submittedName>
        <fullName evidence="1">Uncharacterized protein</fullName>
    </submittedName>
</protein>
<organism evidence="1">
    <name type="scientific">Photinus pyralis</name>
    <name type="common">Common eastern firefly</name>
    <name type="synonym">Lampyris pyralis</name>
    <dbReference type="NCBI Taxonomy" id="7054"/>
    <lineage>
        <taxon>Eukaryota</taxon>
        <taxon>Metazoa</taxon>
        <taxon>Ecdysozoa</taxon>
        <taxon>Arthropoda</taxon>
        <taxon>Hexapoda</taxon>
        <taxon>Insecta</taxon>
        <taxon>Pterygota</taxon>
        <taxon>Neoptera</taxon>
        <taxon>Endopterygota</taxon>
        <taxon>Coleoptera</taxon>
        <taxon>Polyphaga</taxon>
        <taxon>Elateriformia</taxon>
        <taxon>Elateroidea</taxon>
        <taxon>Lampyridae</taxon>
        <taxon>Lampyrinae</taxon>
        <taxon>Photinus</taxon>
    </lineage>
</organism>
<dbReference type="EMBL" id="GEZM01056255">
    <property type="protein sequence ID" value="JAV72754.1"/>
    <property type="molecule type" value="Transcribed_RNA"/>
</dbReference>
<evidence type="ECO:0000313" key="3">
    <source>
        <dbReference type="Proteomes" id="UP000327044"/>
    </source>
</evidence>
<gene>
    <name evidence="2" type="ORF">PPYR_01069</name>
</gene>
<evidence type="ECO:0000313" key="2">
    <source>
        <dbReference type="EMBL" id="KAB0804099.1"/>
    </source>
</evidence>
<sequence>MANTELLAVLDVYINTSVDSSRRNSTKVQKTNADYEVIVISDSEACECCETIASGQKRTRCGIQIDDVRCACNYETNPLPKLSIVPHPSVQNLLQQHTHLVLPRDVYKSDISPVVSLDRGEVYEWFAVQLKITKEKLYTFETQQKIRSRSCGYDLRSKGRKPQHIFDWSDSD</sequence>
<dbReference type="AlphaFoldDB" id="A0A1Y1LGJ8"/>
<reference evidence="2" key="3">
    <citation type="submission" date="2019-08" db="EMBL/GenBank/DDBJ databases">
        <authorList>
            <consortium name="Photinus pyralis genome working group"/>
            <person name="Fallon T.R."/>
            <person name="Sander Lower S.E."/>
            <person name="Weng J.-K."/>
        </authorList>
    </citation>
    <scope>NUCLEOTIDE SEQUENCE</scope>
    <source>
        <strain evidence="2">1611_PpyrPB1</strain>
        <tissue evidence="2">Whole body</tissue>
    </source>
</reference>
<dbReference type="EMBL" id="VVIM01000001">
    <property type="protein sequence ID" value="KAB0804099.1"/>
    <property type="molecule type" value="Genomic_DNA"/>
</dbReference>
<dbReference type="Proteomes" id="UP000327044">
    <property type="component" value="Unassembled WGS sequence"/>
</dbReference>
<name>A0A1Y1LGJ8_PHOPY</name>
<accession>A0A1Y1LGJ8</accession>
<reference evidence="2 3" key="2">
    <citation type="journal article" date="2018" name="Elife">
        <title>Firefly genomes illuminate parallel origins of bioluminescence in beetles.</title>
        <authorList>
            <person name="Fallon T.R."/>
            <person name="Lower S.E."/>
            <person name="Chang C.H."/>
            <person name="Bessho-Uehara M."/>
            <person name="Martin G.J."/>
            <person name="Bewick A.J."/>
            <person name="Behringer M."/>
            <person name="Debat H.J."/>
            <person name="Wong I."/>
            <person name="Day J.C."/>
            <person name="Suvorov A."/>
            <person name="Silva C.J."/>
            <person name="Stanger-Hall K.F."/>
            <person name="Hall D.W."/>
            <person name="Schmitz R.J."/>
            <person name="Nelson D.R."/>
            <person name="Lewis S.M."/>
            <person name="Shigenobu S."/>
            <person name="Bybee S.M."/>
            <person name="Larracuente A.M."/>
            <person name="Oba Y."/>
            <person name="Weng J.K."/>
        </authorList>
    </citation>
    <scope>NUCLEOTIDE SEQUENCE [LARGE SCALE GENOMIC DNA]</scope>
    <source>
        <strain evidence="2">1611_PpyrPB1</strain>
        <tissue evidence="2">Whole body</tissue>
    </source>
</reference>
<proteinExistence type="predicted"/>